<evidence type="ECO:0000256" key="3">
    <source>
        <dbReference type="ARBA" id="ARBA00022460"/>
    </source>
</evidence>
<comment type="subcellular location">
    <subcellularLocation>
        <location evidence="1">Cell membrane</location>
        <topology evidence="1">Single-pass type I membrane protein</topology>
    </subcellularLocation>
</comment>
<feature type="domain" description="ZP" evidence="12">
    <location>
        <begin position="42"/>
        <end position="281"/>
    </location>
</feature>
<keyword evidence="7 10" id="KW-1133">Transmembrane helix</keyword>
<evidence type="ECO:0000313" key="14">
    <source>
        <dbReference type="Proteomes" id="UP000492821"/>
    </source>
</evidence>
<dbReference type="WBParaSite" id="Pan_g11726.t2">
    <property type="protein sequence ID" value="Pan_g11726.t2"/>
    <property type="gene ID" value="Pan_g11726"/>
</dbReference>
<evidence type="ECO:0000256" key="7">
    <source>
        <dbReference type="ARBA" id="ARBA00022989"/>
    </source>
</evidence>
<evidence type="ECO:0000256" key="9">
    <source>
        <dbReference type="PIRSR" id="PIRSR601461-1"/>
    </source>
</evidence>
<dbReference type="GO" id="GO:0006508">
    <property type="term" value="P:proteolysis"/>
    <property type="evidence" value="ECO:0007669"/>
    <property type="project" value="InterPro"/>
</dbReference>
<evidence type="ECO:0000256" key="2">
    <source>
        <dbReference type="ARBA" id="ARBA00007447"/>
    </source>
</evidence>
<evidence type="ECO:0000313" key="15">
    <source>
        <dbReference type="WBParaSite" id="Pan_g11726.t2"/>
    </source>
</evidence>
<keyword evidence="5 10" id="KW-0812">Transmembrane</keyword>
<evidence type="ECO:0000259" key="12">
    <source>
        <dbReference type="PROSITE" id="PS51034"/>
    </source>
</evidence>
<evidence type="ECO:0000259" key="13">
    <source>
        <dbReference type="PROSITE" id="PS51767"/>
    </source>
</evidence>
<dbReference type="CDD" id="cd05471">
    <property type="entry name" value="pepsin_like"/>
    <property type="match status" value="1"/>
</dbReference>
<reference evidence="14" key="1">
    <citation type="journal article" date="2013" name="Genetics">
        <title>The draft genome and transcriptome of Panagrellus redivivus are shaped by the harsh demands of a free-living lifestyle.</title>
        <authorList>
            <person name="Srinivasan J."/>
            <person name="Dillman A.R."/>
            <person name="Macchietto M.G."/>
            <person name="Heikkinen L."/>
            <person name="Lakso M."/>
            <person name="Fracchia K.M."/>
            <person name="Antoshechkin I."/>
            <person name="Mortazavi A."/>
            <person name="Wong G."/>
            <person name="Sternberg P.W."/>
        </authorList>
    </citation>
    <scope>NUCLEOTIDE SEQUENCE [LARGE SCALE GENOMIC DNA]</scope>
    <source>
        <strain evidence="14">MT8872</strain>
    </source>
</reference>
<evidence type="ECO:0000256" key="4">
    <source>
        <dbReference type="ARBA" id="ARBA00022475"/>
    </source>
</evidence>
<dbReference type="GO" id="GO:0042302">
    <property type="term" value="F:structural constituent of cuticle"/>
    <property type="evidence" value="ECO:0007669"/>
    <property type="project" value="UniProtKB-KW"/>
</dbReference>
<keyword evidence="6 11" id="KW-0732">Signal</keyword>
<keyword evidence="3" id="KW-0193">Cuticle</keyword>
<feature type="chain" id="PRO_5028846943" evidence="11">
    <location>
        <begin position="29"/>
        <end position="675"/>
    </location>
</feature>
<dbReference type="InterPro" id="IPR057475">
    <property type="entry name" value="CUT_C"/>
</dbReference>
<evidence type="ECO:0000256" key="6">
    <source>
        <dbReference type="ARBA" id="ARBA00022729"/>
    </source>
</evidence>
<sequence>MSYWSSVNFRLPSMSILLALLGAVIVDAIPIDNSLIGDPTINCLSDSITIDFKAAKPFGGRVFVKGYSKDTNCNIVGDGNDGFSFSIGFDTCGLRRTRELNSISLSTTVVVSFHPIFITKVDRAYRVNCFYTEHKKTLQSQLDVADLTTQYITKQTVMPVCKYEILQGGPTGSAVRYARIGEPVYHKWSCDSETPGIYCMTVHSCSVTDGQGGEPVYVLDKDGCEIDRFVLQNLEYPTDLTAGQSAHVFKFADKPSLHFNCQIELSIKDPKSGCKYLAPCNTAPKAYSASNNDHVCHRSFLIHKNGINILKASGLITTSILSMYLFTFILAVLVLATLASPTNKGVHRIRLTKPIDHKRLYAKEVGDETLYAGPFDMYYQGNITIGTPPQTFLTDFDTGSGLLWVRGVGSNSSDCPGCDPSKFFDPKLSTTYTDLDEKLFYDYGGKDVVYEKSKDTVHFSDINLPNVTLGLVTEAQNFEGIVSLFGISPESDFLNAAKKAGIFDANVFSYHVSYVDKDQKAGDLVLGGLDTEHCEQPQRFHTITKVKSCWQNNFDSMGVNGKVVTTGPIAAITDSGTSFLLLPSKVIAAINKTLPNPVKNGNIPCSTKLPTLDVTLDGVTYSLNLKNALAPMPDGTCLLEIADGKSQVILGDPWFRQFCVIHNFDDYSVAFTNPK</sequence>
<dbReference type="InterPro" id="IPR001461">
    <property type="entry name" value="Aspartic_peptidase_A1"/>
</dbReference>
<dbReference type="InterPro" id="IPR034164">
    <property type="entry name" value="Pepsin-like_dom"/>
</dbReference>
<feature type="signal peptide" evidence="11">
    <location>
        <begin position="1"/>
        <end position="28"/>
    </location>
</feature>
<evidence type="ECO:0000256" key="1">
    <source>
        <dbReference type="ARBA" id="ARBA00004251"/>
    </source>
</evidence>
<dbReference type="InterPro" id="IPR033121">
    <property type="entry name" value="PEPTIDASE_A1"/>
</dbReference>
<keyword evidence="4" id="KW-1003">Cell membrane</keyword>
<dbReference type="AlphaFoldDB" id="A0A7E4UQV8"/>
<comment type="similarity">
    <text evidence="2">Belongs to the peptidase A1 family.</text>
</comment>
<accession>A0A7E4UQV8</accession>
<feature type="domain" description="Peptidase A1" evidence="13">
    <location>
        <begin position="379"/>
        <end position="672"/>
    </location>
</feature>
<dbReference type="PRINTS" id="PR00792">
    <property type="entry name" value="PEPSIN"/>
</dbReference>
<dbReference type="InterPro" id="IPR021109">
    <property type="entry name" value="Peptidase_aspartic_dom_sf"/>
</dbReference>
<feature type="transmembrane region" description="Helical" evidence="10">
    <location>
        <begin position="321"/>
        <end position="340"/>
    </location>
</feature>
<dbReference type="GO" id="GO:0005886">
    <property type="term" value="C:plasma membrane"/>
    <property type="evidence" value="ECO:0007669"/>
    <property type="project" value="UniProtKB-SubCell"/>
</dbReference>
<dbReference type="PROSITE" id="PS51767">
    <property type="entry name" value="PEPTIDASE_A1"/>
    <property type="match status" value="1"/>
</dbReference>
<dbReference type="InterPro" id="IPR001507">
    <property type="entry name" value="ZP_dom"/>
</dbReference>
<dbReference type="InterPro" id="IPR051962">
    <property type="entry name" value="Cuticlin"/>
</dbReference>
<dbReference type="PANTHER" id="PTHR22907:SF57">
    <property type="entry name" value="CUTICLIN-4"/>
    <property type="match status" value="1"/>
</dbReference>
<protein>
    <submittedName>
        <fullName evidence="15">Peptidase A1 domain-containing protein</fullName>
    </submittedName>
</protein>
<dbReference type="PANTHER" id="PTHR22907">
    <property type="entry name" value="GH04558P"/>
    <property type="match status" value="1"/>
</dbReference>
<reference evidence="15" key="2">
    <citation type="submission" date="2020-10" db="UniProtKB">
        <authorList>
            <consortium name="WormBaseParasite"/>
        </authorList>
    </citation>
    <scope>IDENTIFICATION</scope>
</reference>
<dbReference type="SUPFAM" id="SSF50630">
    <property type="entry name" value="Acid proteases"/>
    <property type="match status" value="1"/>
</dbReference>
<keyword evidence="8 10" id="KW-0472">Membrane</keyword>
<dbReference type="SMART" id="SM00241">
    <property type="entry name" value="ZP"/>
    <property type="match status" value="1"/>
</dbReference>
<evidence type="ECO:0000256" key="10">
    <source>
        <dbReference type="SAM" id="Phobius"/>
    </source>
</evidence>
<evidence type="ECO:0000256" key="11">
    <source>
        <dbReference type="SAM" id="SignalP"/>
    </source>
</evidence>
<feature type="active site" evidence="9">
    <location>
        <position position="574"/>
    </location>
</feature>
<dbReference type="Pfam" id="PF00026">
    <property type="entry name" value="Asp"/>
    <property type="match status" value="1"/>
</dbReference>
<dbReference type="Pfam" id="PF25057">
    <property type="entry name" value="CUT_N"/>
    <property type="match status" value="1"/>
</dbReference>
<proteinExistence type="inferred from homology"/>
<name>A0A7E4UQV8_PANRE</name>
<feature type="active site" evidence="9">
    <location>
        <position position="397"/>
    </location>
</feature>
<dbReference type="InterPro" id="IPR056953">
    <property type="entry name" value="CUT_N"/>
</dbReference>
<dbReference type="GO" id="GO:0004190">
    <property type="term" value="F:aspartic-type endopeptidase activity"/>
    <property type="evidence" value="ECO:0007669"/>
    <property type="project" value="InterPro"/>
</dbReference>
<organism evidence="14 15">
    <name type="scientific">Panagrellus redivivus</name>
    <name type="common">Microworm</name>
    <dbReference type="NCBI Taxonomy" id="6233"/>
    <lineage>
        <taxon>Eukaryota</taxon>
        <taxon>Metazoa</taxon>
        <taxon>Ecdysozoa</taxon>
        <taxon>Nematoda</taxon>
        <taxon>Chromadorea</taxon>
        <taxon>Rhabditida</taxon>
        <taxon>Tylenchina</taxon>
        <taxon>Panagrolaimomorpha</taxon>
        <taxon>Panagrolaimoidea</taxon>
        <taxon>Panagrolaimidae</taxon>
        <taxon>Panagrellus</taxon>
    </lineage>
</organism>
<dbReference type="Pfam" id="PF25301">
    <property type="entry name" value="CUT_C"/>
    <property type="match status" value="1"/>
</dbReference>
<dbReference type="Proteomes" id="UP000492821">
    <property type="component" value="Unassembled WGS sequence"/>
</dbReference>
<dbReference type="Gene3D" id="2.40.70.10">
    <property type="entry name" value="Acid Proteases"/>
    <property type="match status" value="2"/>
</dbReference>
<evidence type="ECO:0000256" key="8">
    <source>
        <dbReference type="ARBA" id="ARBA00023136"/>
    </source>
</evidence>
<dbReference type="PROSITE" id="PS51034">
    <property type="entry name" value="ZP_2"/>
    <property type="match status" value="1"/>
</dbReference>
<keyword evidence="14" id="KW-1185">Reference proteome</keyword>
<evidence type="ECO:0000256" key="5">
    <source>
        <dbReference type="ARBA" id="ARBA00022692"/>
    </source>
</evidence>